<keyword evidence="6" id="KW-1185">Reference proteome</keyword>
<feature type="domain" description="NmrA-like" evidence="4">
    <location>
        <begin position="5"/>
        <end position="259"/>
    </location>
</feature>
<gene>
    <name evidence="5" type="ORF">BU26DRAFT_584609</name>
</gene>
<reference evidence="5" key="1">
    <citation type="journal article" date="2020" name="Stud. Mycol.">
        <title>101 Dothideomycetes genomes: a test case for predicting lifestyles and emergence of pathogens.</title>
        <authorList>
            <person name="Haridas S."/>
            <person name="Albert R."/>
            <person name="Binder M."/>
            <person name="Bloem J."/>
            <person name="Labutti K."/>
            <person name="Salamov A."/>
            <person name="Andreopoulos B."/>
            <person name="Baker S."/>
            <person name="Barry K."/>
            <person name="Bills G."/>
            <person name="Bluhm B."/>
            <person name="Cannon C."/>
            <person name="Castanera R."/>
            <person name="Culley D."/>
            <person name="Daum C."/>
            <person name="Ezra D."/>
            <person name="Gonzalez J."/>
            <person name="Henrissat B."/>
            <person name="Kuo A."/>
            <person name="Liang C."/>
            <person name="Lipzen A."/>
            <person name="Lutzoni F."/>
            <person name="Magnuson J."/>
            <person name="Mondo S."/>
            <person name="Nolan M."/>
            <person name="Ohm R."/>
            <person name="Pangilinan J."/>
            <person name="Park H.-J."/>
            <person name="Ramirez L."/>
            <person name="Alfaro M."/>
            <person name="Sun H."/>
            <person name="Tritt A."/>
            <person name="Yoshinaga Y."/>
            <person name="Zwiers L.-H."/>
            <person name="Turgeon B."/>
            <person name="Goodwin S."/>
            <person name="Spatafora J."/>
            <person name="Crous P."/>
            <person name="Grigoriev I."/>
        </authorList>
    </citation>
    <scope>NUCLEOTIDE SEQUENCE</scope>
    <source>
        <strain evidence="5">CBS 122368</strain>
    </source>
</reference>
<dbReference type="Proteomes" id="UP000800094">
    <property type="component" value="Unassembled WGS sequence"/>
</dbReference>
<dbReference type="OrthoDB" id="9997102at2759"/>
<organism evidence="5 6">
    <name type="scientific">Trematosphaeria pertusa</name>
    <dbReference type="NCBI Taxonomy" id="390896"/>
    <lineage>
        <taxon>Eukaryota</taxon>
        <taxon>Fungi</taxon>
        <taxon>Dikarya</taxon>
        <taxon>Ascomycota</taxon>
        <taxon>Pezizomycotina</taxon>
        <taxon>Dothideomycetes</taxon>
        <taxon>Pleosporomycetidae</taxon>
        <taxon>Pleosporales</taxon>
        <taxon>Massarineae</taxon>
        <taxon>Trematosphaeriaceae</taxon>
        <taxon>Trematosphaeria</taxon>
    </lineage>
</organism>
<comment type="similarity">
    <text evidence="1">Belongs to the NmrA-type oxidoreductase family.</text>
</comment>
<feature type="region of interest" description="Disordered" evidence="3">
    <location>
        <begin position="131"/>
        <end position="150"/>
    </location>
</feature>
<dbReference type="Gene3D" id="3.40.50.720">
    <property type="entry name" value="NAD(P)-binding Rossmann-like Domain"/>
    <property type="match status" value="1"/>
</dbReference>
<dbReference type="PANTHER" id="PTHR42748:SF25">
    <property type="entry name" value="NMRA FAMILY PROTEIN"/>
    <property type="match status" value="1"/>
</dbReference>
<dbReference type="Gene3D" id="3.90.25.10">
    <property type="entry name" value="UDP-galactose 4-epimerase, domain 1"/>
    <property type="match status" value="1"/>
</dbReference>
<dbReference type="Pfam" id="PF05368">
    <property type="entry name" value="NmrA"/>
    <property type="match status" value="1"/>
</dbReference>
<dbReference type="InterPro" id="IPR008030">
    <property type="entry name" value="NmrA-like"/>
</dbReference>
<sequence>MSSAKAILITGATGKQGGSVLKQLATHPSSPQFTLLAVTRNTNSPAAQRLKGRHPSALLVQGDLNDVPALFKSALAALEQANKPPQIWGVYSMQVSMGPDVTLESEIAQGNALIDEALAHGVRHFVYSSVDRGGNEKSPENPTPIPHFQSKHRIEQHLRARAGASGETMGWTILRPVAFMDNIEPGFQSKVFLAALRDTLQDKPMQWVSVEDIGLFAARAFRDPGEWNARAEGIAGDELTFEEMSGCFERVTGAPAPATYWVLGTALKWAVGEVGVMLNWFRTDGYGVDVERLRGMERELCGFERWLKERSGWRKGGLSLLMG</sequence>
<evidence type="ECO:0000256" key="2">
    <source>
        <dbReference type="ARBA" id="ARBA00022857"/>
    </source>
</evidence>
<accession>A0A6A6HW07</accession>
<dbReference type="InterPro" id="IPR051164">
    <property type="entry name" value="NmrA-like_oxidored"/>
</dbReference>
<dbReference type="InterPro" id="IPR036291">
    <property type="entry name" value="NAD(P)-bd_dom_sf"/>
</dbReference>
<proteinExistence type="inferred from homology"/>
<dbReference type="GO" id="GO:0005634">
    <property type="term" value="C:nucleus"/>
    <property type="evidence" value="ECO:0007669"/>
    <property type="project" value="TreeGrafter"/>
</dbReference>
<dbReference type="SUPFAM" id="SSF51735">
    <property type="entry name" value="NAD(P)-binding Rossmann-fold domains"/>
    <property type="match status" value="1"/>
</dbReference>
<dbReference type="CDD" id="cd05251">
    <property type="entry name" value="NmrA_like_SDR_a"/>
    <property type="match status" value="1"/>
</dbReference>
<name>A0A6A6HW07_9PLEO</name>
<protein>
    <submittedName>
        <fullName evidence="5">NAD(P)-binding protein</fullName>
    </submittedName>
</protein>
<evidence type="ECO:0000256" key="3">
    <source>
        <dbReference type="SAM" id="MobiDB-lite"/>
    </source>
</evidence>
<keyword evidence="2" id="KW-0521">NADP</keyword>
<evidence type="ECO:0000259" key="4">
    <source>
        <dbReference type="Pfam" id="PF05368"/>
    </source>
</evidence>
<dbReference type="EMBL" id="ML987208">
    <property type="protein sequence ID" value="KAF2242365.1"/>
    <property type="molecule type" value="Genomic_DNA"/>
</dbReference>
<dbReference type="RefSeq" id="XP_033677369.1">
    <property type="nucleotide sequence ID" value="XM_033834607.1"/>
</dbReference>
<dbReference type="GeneID" id="54587937"/>
<evidence type="ECO:0000313" key="5">
    <source>
        <dbReference type="EMBL" id="KAF2242365.1"/>
    </source>
</evidence>
<evidence type="ECO:0000313" key="6">
    <source>
        <dbReference type="Proteomes" id="UP000800094"/>
    </source>
</evidence>
<dbReference type="AlphaFoldDB" id="A0A6A6HW07"/>
<dbReference type="PANTHER" id="PTHR42748">
    <property type="entry name" value="NITROGEN METABOLITE REPRESSION PROTEIN NMRA FAMILY MEMBER"/>
    <property type="match status" value="1"/>
</dbReference>
<evidence type="ECO:0000256" key="1">
    <source>
        <dbReference type="ARBA" id="ARBA00006328"/>
    </source>
</evidence>